<organism evidence="1 2">
    <name type="scientific">Candidatus Methylobacter oryzae</name>
    <dbReference type="NCBI Taxonomy" id="2497749"/>
    <lineage>
        <taxon>Bacteria</taxon>
        <taxon>Pseudomonadati</taxon>
        <taxon>Pseudomonadota</taxon>
        <taxon>Gammaproteobacteria</taxon>
        <taxon>Methylococcales</taxon>
        <taxon>Methylococcaceae</taxon>
        <taxon>Methylobacter</taxon>
    </lineage>
</organism>
<gene>
    <name evidence="1" type="ORF">EKO24_000290</name>
</gene>
<name>A0ABY3CIW6_9GAMM</name>
<dbReference type="Proteomes" id="UP000733744">
    <property type="component" value="Unassembled WGS sequence"/>
</dbReference>
<keyword evidence="2" id="KW-1185">Reference proteome</keyword>
<proteinExistence type="predicted"/>
<dbReference type="Pfam" id="PF06945">
    <property type="entry name" value="DUF1289"/>
    <property type="match status" value="1"/>
</dbReference>
<accession>A0ABY3CIW6</accession>
<evidence type="ECO:0000313" key="2">
    <source>
        <dbReference type="Proteomes" id="UP000733744"/>
    </source>
</evidence>
<sequence length="71" mass="7871">MKFSPCVDKCTYEGTHCEGCGRTHAEIAANKKLVMEVVNFAQEQEYENIEEFANAFGQSVLKKLKKAAAGK</sequence>
<dbReference type="RefSeq" id="WP_127027705.1">
    <property type="nucleotide sequence ID" value="NZ_RYFG02000005.1"/>
</dbReference>
<dbReference type="EMBL" id="RYFG02000005">
    <property type="protein sequence ID" value="TRX03572.1"/>
    <property type="molecule type" value="Genomic_DNA"/>
</dbReference>
<reference evidence="1 2" key="1">
    <citation type="journal article" date="2019" name="Antonie Van Leeuwenhoek">
        <title>Description of 'Ca. Methylobacter oryzae' KRF1, a novel species from the environmentally important Methylobacter clade 2.</title>
        <authorList>
            <person name="Khatri K."/>
            <person name="Mohite J.A."/>
            <person name="Pandit P.S."/>
            <person name="Bahulikar R."/>
            <person name="Rahalkar M.C."/>
        </authorList>
    </citation>
    <scope>NUCLEOTIDE SEQUENCE [LARGE SCALE GENOMIC DNA]</scope>
    <source>
        <strain evidence="1 2">KRF1</strain>
    </source>
</reference>
<comment type="caution">
    <text evidence="1">The sequence shown here is derived from an EMBL/GenBank/DDBJ whole genome shotgun (WGS) entry which is preliminary data.</text>
</comment>
<protein>
    <submittedName>
        <fullName evidence="1">DUF1289 domain-containing protein</fullName>
    </submittedName>
</protein>
<dbReference type="InterPro" id="IPR010710">
    <property type="entry name" value="DUF1289"/>
</dbReference>
<evidence type="ECO:0000313" key="1">
    <source>
        <dbReference type="EMBL" id="TRX03572.1"/>
    </source>
</evidence>